<protein>
    <submittedName>
        <fullName evidence="3">Oxidoreductase</fullName>
    </submittedName>
</protein>
<evidence type="ECO:0000259" key="1">
    <source>
        <dbReference type="Pfam" id="PF01408"/>
    </source>
</evidence>
<dbReference type="AlphaFoldDB" id="A0AA40A7I1"/>
<gene>
    <name evidence="3" type="ORF">B0H67DRAFT_516109</name>
</gene>
<dbReference type="Gene3D" id="3.40.50.720">
    <property type="entry name" value="NAD(P)-binding Rossmann-like Domain"/>
    <property type="match status" value="1"/>
</dbReference>
<name>A0AA40A7I1_9PEZI</name>
<feature type="domain" description="Gfo/Idh/MocA-like oxidoreductase N-terminal" evidence="1">
    <location>
        <begin position="22"/>
        <end position="133"/>
    </location>
</feature>
<dbReference type="InterPro" id="IPR051317">
    <property type="entry name" value="Gfo/Idh/MocA_oxidoreduct"/>
</dbReference>
<feature type="domain" description="Gal80p-like C-terminal" evidence="2">
    <location>
        <begin position="146"/>
        <end position="289"/>
    </location>
</feature>
<dbReference type="PANTHER" id="PTHR43708:SF1">
    <property type="entry name" value="GALACTOSE_LACTOSE METABOLISM REGULATORY PROTEIN GAL80"/>
    <property type="match status" value="1"/>
</dbReference>
<sequence length="379" mass="40921">MAPIRVGIIGLGPKGPAFAPGGWASNAHLPPLQQSPSFEIVAVANSSIESSRTSIASHNLPLTTAAYGSAEDLAKDSNVDLVVVSVRVQKHFELTQAAIKHGKDVFVEWPLGASLDESEELTRLAKEAGVKTVIGLQARAGKITAAVKKILAEGTIGKVISTHVLANASLLPVDAWWQSGEFYMDMKSGGNAFYIFFGHFLDSFVDALGDFDTLKATLSTQWPTVPLFDAAGQLINPAHPRTAPDHIMVQGKLHSGAVASLSYRHTRSSADSTSLKWIISGTQGEMEVELPEQFQNMEAQWQVASANVKLHVRVGREKTELVDFSWGIHDVAEKLGPTALNTGLLYEAFANGKKEEYATFEDALKTHQLLDRIARAAGW</sequence>
<dbReference type="Pfam" id="PF22685">
    <property type="entry name" value="Gal80p_C-like"/>
    <property type="match status" value="1"/>
</dbReference>
<dbReference type="SUPFAM" id="SSF51735">
    <property type="entry name" value="NAD(P)-binding Rossmann-fold domains"/>
    <property type="match status" value="1"/>
</dbReference>
<accession>A0AA40A7I1</accession>
<dbReference type="Gene3D" id="3.30.360.10">
    <property type="entry name" value="Dihydrodipicolinate Reductase, domain 2"/>
    <property type="match status" value="1"/>
</dbReference>
<dbReference type="InterPro" id="IPR055080">
    <property type="entry name" value="Gal80p-like_C"/>
</dbReference>
<keyword evidence="4" id="KW-1185">Reference proteome</keyword>
<proteinExistence type="predicted"/>
<comment type="caution">
    <text evidence="3">The sequence shown here is derived from an EMBL/GenBank/DDBJ whole genome shotgun (WGS) entry which is preliminary data.</text>
</comment>
<organism evidence="3 4">
    <name type="scientific">Lasiosphaeris hirsuta</name>
    <dbReference type="NCBI Taxonomy" id="260670"/>
    <lineage>
        <taxon>Eukaryota</taxon>
        <taxon>Fungi</taxon>
        <taxon>Dikarya</taxon>
        <taxon>Ascomycota</taxon>
        <taxon>Pezizomycotina</taxon>
        <taxon>Sordariomycetes</taxon>
        <taxon>Sordariomycetidae</taxon>
        <taxon>Sordariales</taxon>
        <taxon>Lasiosphaeriaceae</taxon>
        <taxon>Lasiosphaeris</taxon>
    </lineage>
</organism>
<dbReference type="InterPro" id="IPR000683">
    <property type="entry name" value="Gfo/Idh/MocA-like_OxRdtase_N"/>
</dbReference>
<dbReference type="PANTHER" id="PTHR43708">
    <property type="entry name" value="CONSERVED EXPRESSED OXIDOREDUCTASE (EUROFUNG)"/>
    <property type="match status" value="1"/>
</dbReference>
<dbReference type="GO" id="GO:0000166">
    <property type="term" value="F:nucleotide binding"/>
    <property type="evidence" value="ECO:0007669"/>
    <property type="project" value="InterPro"/>
</dbReference>
<reference evidence="3" key="1">
    <citation type="submission" date="2023-06" db="EMBL/GenBank/DDBJ databases">
        <title>Genome-scale phylogeny and comparative genomics of the fungal order Sordariales.</title>
        <authorList>
            <consortium name="Lawrence Berkeley National Laboratory"/>
            <person name="Hensen N."/>
            <person name="Bonometti L."/>
            <person name="Westerberg I."/>
            <person name="Brannstrom I.O."/>
            <person name="Guillou S."/>
            <person name="Cros-Aarteil S."/>
            <person name="Calhoun S."/>
            <person name="Haridas S."/>
            <person name="Kuo A."/>
            <person name="Mondo S."/>
            <person name="Pangilinan J."/>
            <person name="Riley R."/>
            <person name="Labutti K."/>
            <person name="Andreopoulos B."/>
            <person name="Lipzen A."/>
            <person name="Chen C."/>
            <person name="Yanf M."/>
            <person name="Daum C."/>
            <person name="Ng V."/>
            <person name="Clum A."/>
            <person name="Steindorff A."/>
            <person name="Ohm R."/>
            <person name="Martin F."/>
            <person name="Silar P."/>
            <person name="Natvig D."/>
            <person name="Lalanne C."/>
            <person name="Gautier V."/>
            <person name="Ament-Velasquez S.L."/>
            <person name="Kruys A."/>
            <person name="Hutchinson M.I."/>
            <person name="Powell A.J."/>
            <person name="Barry K."/>
            <person name="Miller A.N."/>
            <person name="Grigoriev I.V."/>
            <person name="Debuchy R."/>
            <person name="Gladieux P."/>
            <person name="Thoren M.H."/>
            <person name="Johannesson H."/>
        </authorList>
    </citation>
    <scope>NUCLEOTIDE SEQUENCE</scope>
    <source>
        <strain evidence="3">SMH4607-1</strain>
    </source>
</reference>
<evidence type="ECO:0000313" key="4">
    <source>
        <dbReference type="Proteomes" id="UP001172102"/>
    </source>
</evidence>
<dbReference type="Proteomes" id="UP001172102">
    <property type="component" value="Unassembled WGS sequence"/>
</dbReference>
<evidence type="ECO:0000259" key="2">
    <source>
        <dbReference type="Pfam" id="PF22685"/>
    </source>
</evidence>
<dbReference type="SUPFAM" id="SSF55347">
    <property type="entry name" value="Glyceraldehyde-3-phosphate dehydrogenase-like, C-terminal domain"/>
    <property type="match status" value="1"/>
</dbReference>
<dbReference type="EMBL" id="JAUKUA010000005">
    <property type="protein sequence ID" value="KAK0710596.1"/>
    <property type="molecule type" value="Genomic_DNA"/>
</dbReference>
<dbReference type="InterPro" id="IPR036291">
    <property type="entry name" value="NAD(P)-bd_dom_sf"/>
</dbReference>
<evidence type="ECO:0000313" key="3">
    <source>
        <dbReference type="EMBL" id="KAK0710596.1"/>
    </source>
</evidence>
<dbReference type="Pfam" id="PF01408">
    <property type="entry name" value="GFO_IDH_MocA"/>
    <property type="match status" value="1"/>
</dbReference>